<feature type="domain" description="ABC transporter" evidence="9">
    <location>
        <begin position="295"/>
        <end position="537"/>
    </location>
</feature>
<organism evidence="10 11">
    <name type="scientific">Microbaculum marinum</name>
    <dbReference type="NCBI Taxonomy" id="1764581"/>
    <lineage>
        <taxon>Bacteria</taxon>
        <taxon>Pseudomonadati</taxon>
        <taxon>Pseudomonadota</taxon>
        <taxon>Alphaproteobacteria</taxon>
        <taxon>Hyphomicrobiales</taxon>
        <taxon>Tepidamorphaceae</taxon>
        <taxon>Microbaculum</taxon>
    </lineage>
</organism>
<dbReference type="InterPro" id="IPR003593">
    <property type="entry name" value="AAA+_ATPase"/>
</dbReference>
<sequence length="567" mass="62851">MTDGDDSDGRGTDSPDTDRPVLEIRNLTIELPRKADRRYAVKDVSLSLRRGEILCIVGESGSGKSVMTSAVMNAVPPGLTITSGEILFNGRDVLGFSEEELRQMRGARIAMIYQEPMAALNPAMRVGKQVDEVFQFHRPEIAAADRKAQTLALFEQMHLPTPARIYDSYPHQISGGQCQRVVIAMALACKPDVLIADEPTTALDVTTQRQILSLIAELKGIYDNGTLFITHDFGVVADIADRVAVMCWGEIVEEGPAEQVLMHPRVDYTRMLVDAMPALETARQPDLGRDDPPIMDVRSLHKVYSDGSREVHALNDASFVLRRGETLAVVGESGSGKSTLAKALIRLTEPTEGTVFIHERDFLALGGRDLQTARREIQMIFQDPFGSLNPSHRVGRIITRGPILMGVGKEEARERALELLELVGLSRDAYDRYPRNFSGGQRQRIGIARALSMEPDVVIADESVSALDLSVQKQVLRLIDDLQRRLDTAIIFITHDLRVAAQISDYITVMEKGVMVEYGTAEEVFSAPKHPYTRMLLDAAPGRDWHPPRLDPQEAERIIAETAEARR</sequence>
<evidence type="ECO:0000256" key="3">
    <source>
        <dbReference type="ARBA" id="ARBA00022448"/>
    </source>
</evidence>
<dbReference type="CDD" id="cd03257">
    <property type="entry name" value="ABC_NikE_OppD_transporters"/>
    <property type="match status" value="2"/>
</dbReference>
<feature type="region of interest" description="Disordered" evidence="8">
    <location>
        <begin position="1"/>
        <end position="20"/>
    </location>
</feature>
<dbReference type="AlphaFoldDB" id="A0AAW9RJU2"/>
<evidence type="ECO:0000256" key="2">
    <source>
        <dbReference type="ARBA" id="ARBA00005417"/>
    </source>
</evidence>
<evidence type="ECO:0000256" key="5">
    <source>
        <dbReference type="ARBA" id="ARBA00022741"/>
    </source>
</evidence>
<dbReference type="FunFam" id="3.40.50.300:FF:000016">
    <property type="entry name" value="Oligopeptide ABC transporter ATP-binding component"/>
    <property type="match status" value="1"/>
</dbReference>
<dbReference type="InterPro" id="IPR050388">
    <property type="entry name" value="ABC_Ni/Peptide_Import"/>
</dbReference>
<dbReference type="GO" id="GO:0005524">
    <property type="term" value="F:ATP binding"/>
    <property type="evidence" value="ECO:0007669"/>
    <property type="project" value="UniProtKB-KW"/>
</dbReference>
<dbReference type="InterPro" id="IPR013563">
    <property type="entry name" value="Oligopep_ABC_C"/>
</dbReference>
<comment type="caution">
    <text evidence="10">The sequence shown here is derived from an EMBL/GenBank/DDBJ whole genome shotgun (WGS) entry which is preliminary data.</text>
</comment>
<evidence type="ECO:0000313" key="11">
    <source>
        <dbReference type="Proteomes" id="UP001378188"/>
    </source>
</evidence>
<dbReference type="PROSITE" id="PS50893">
    <property type="entry name" value="ABC_TRANSPORTER_2"/>
    <property type="match status" value="2"/>
</dbReference>
<dbReference type="Gene3D" id="3.40.50.300">
    <property type="entry name" value="P-loop containing nucleotide triphosphate hydrolases"/>
    <property type="match status" value="2"/>
</dbReference>
<dbReference type="Pfam" id="PF08352">
    <property type="entry name" value="oligo_HPY"/>
    <property type="match status" value="2"/>
</dbReference>
<reference evidence="10 11" key="1">
    <citation type="submission" date="2024-02" db="EMBL/GenBank/DDBJ databases">
        <title>Genome analysis and characterization of Microbaculum marinisediminis sp. nov., isolated from marine sediment.</title>
        <authorList>
            <person name="Du Z.-J."/>
            <person name="Ye Y.-Q."/>
            <person name="Zhang Z.-R."/>
            <person name="Yuan S.-M."/>
            <person name="Zhang X.-Y."/>
        </authorList>
    </citation>
    <scope>NUCLEOTIDE SEQUENCE [LARGE SCALE GENOMIC DNA]</scope>
    <source>
        <strain evidence="10 11">SDUM1044001</strain>
    </source>
</reference>
<dbReference type="SUPFAM" id="SSF52540">
    <property type="entry name" value="P-loop containing nucleoside triphosphate hydrolases"/>
    <property type="match status" value="2"/>
</dbReference>
<dbReference type="Proteomes" id="UP001378188">
    <property type="component" value="Unassembled WGS sequence"/>
</dbReference>
<dbReference type="InterPro" id="IPR003439">
    <property type="entry name" value="ABC_transporter-like_ATP-bd"/>
</dbReference>
<evidence type="ECO:0000313" key="10">
    <source>
        <dbReference type="EMBL" id="MEJ8572522.1"/>
    </source>
</evidence>
<feature type="domain" description="ABC transporter" evidence="9">
    <location>
        <begin position="22"/>
        <end position="273"/>
    </location>
</feature>
<proteinExistence type="inferred from homology"/>
<keyword evidence="3" id="KW-0813">Transport</keyword>
<dbReference type="PANTHER" id="PTHR43297:SF2">
    <property type="entry name" value="DIPEPTIDE TRANSPORT ATP-BINDING PROTEIN DPPD"/>
    <property type="match status" value="1"/>
</dbReference>
<keyword evidence="11" id="KW-1185">Reference proteome</keyword>
<evidence type="ECO:0000259" key="9">
    <source>
        <dbReference type="PROSITE" id="PS50893"/>
    </source>
</evidence>
<comment type="subcellular location">
    <subcellularLocation>
        <location evidence="1">Cell inner membrane</location>
        <topology evidence="1">Peripheral membrane protein</topology>
    </subcellularLocation>
</comment>
<feature type="compositionally biased region" description="Basic and acidic residues" evidence="8">
    <location>
        <begin position="7"/>
        <end position="20"/>
    </location>
</feature>
<dbReference type="Pfam" id="PF00005">
    <property type="entry name" value="ABC_tran"/>
    <property type="match status" value="2"/>
</dbReference>
<keyword evidence="4" id="KW-1003">Cell membrane</keyword>
<evidence type="ECO:0000256" key="8">
    <source>
        <dbReference type="SAM" id="MobiDB-lite"/>
    </source>
</evidence>
<dbReference type="GO" id="GO:0015833">
    <property type="term" value="P:peptide transport"/>
    <property type="evidence" value="ECO:0007669"/>
    <property type="project" value="InterPro"/>
</dbReference>
<dbReference type="NCBIfam" id="NF008453">
    <property type="entry name" value="PRK11308.1"/>
    <property type="match status" value="2"/>
</dbReference>
<dbReference type="GO" id="GO:0016887">
    <property type="term" value="F:ATP hydrolysis activity"/>
    <property type="evidence" value="ECO:0007669"/>
    <property type="project" value="InterPro"/>
</dbReference>
<evidence type="ECO:0000256" key="7">
    <source>
        <dbReference type="ARBA" id="ARBA00023136"/>
    </source>
</evidence>
<dbReference type="SMART" id="SM00382">
    <property type="entry name" value="AAA"/>
    <property type="match status" value="2"/>
</dbReference>
<name>A0AAW9RJU2_9HYPH</name>
<evidence type="ECO:0000256" key="4">
    <source>
        <dbReference type="ARBA" id="ARBA00022475"/>
    </source>
</evidence>
<dbReference type="NCBIfam" id="NF007739">
    <property type="entry name" value="PRK10419.1"/>
    <property type="match status" value="2"/>
</dbReference>
<comment type="similarity">
    <text evidence="2">Belongs to the ABC transporter superfamily.</text>
</comment>
<dbReference type="InterPro" id="IPR017871">
    <property type="entry name" value="ABC_transporter-like_CS"/>
</dbReference>
<dbReference type="RefSeq" id="WP_340330220.1">
    <property type="nucleotide sequence ID" value="NZ_JAZHOF010000005.1"/>
</dbReference>
<dbReference type="PROSITE" id="PS00211">
    <property type="entry name" value="ABC_TRANSPORTER_1"/>
    <property type="match status" value="2"/>
</dbReference>
<dbReference type="InterPro" id="IPR027417">
    <property type="entry name" value="P-loop_NTPase"/>
</dbReference>
<dbReference type="EMBL" id="JAZHOF010000005">
    <property type="protein sequence ID" value="MEJ8572522.1"/>
    <property type="molecule type" value="Genomic_DNA"/>
</dbReference>
<evidence type="ECO:0000256" key="6">
    <source>
        <dbReference type="ARBA" id="ARBA00022840"/>
    </source>
</evidence>
<gene>
    <name evidence="10" type="ORF">V3328_13615</name>
</gene>
<protein>
    <submittedName>
        <fullName evidence="10">ABC transporter ATP-binding protein</fullName>
    </submittedName>
</protein>
<accession>A0AAW9RJU2</accession>
<keyword evidence="7" id="KW-0472">Membrane</keyword>
<evidence type="ECO:0000256" key="1">
    <source>
        <dbReference type="ARBA" id="ARBA00004417"/>
    </source>
</evidence>
<dbReference type="GO" id="GO:0005886">
    <property type="term" value="C:plasma membrane"/>
    <property type="evidence" value="ECO:0007669"/>
    <property type="project" value="UniProtKB-SubCell"/>
</dbReference>
<dbReference type="PANTHER" id="PTHR43297">
    <property type="entry name" value="OLIGOPEPTIDE TRANSPORT ATP-BINDING PROTEIN APPD"/>
    <property type="match status" value="1"/>
</dbReference>
<keyword evidence="5" id="KW-0547">Nucleotide-binding</keyword>
<dbReference type="GO" id="GO:0055085">
    <property type="term" value="P:transmembrane transport"/>
    <property type="evidence" value="ECO:0007669"/>
    <property type="project" value="UniProtKB-ARBA"/>
</dbReference>
<keyword evidence="6 10" id="KW-0067">ATP-binding</keyword>